<comment type="caution">
    <text evidence="4">The sequence shown here is derived from an EMBL/GenBank/DDBJ whole genome shotgun (WGS) entry which is preliminary data.</text>
</comment>
<accession>A0ABR7CJ84</accession>
<gene>
    <name evidence="4" type="ORF">H8S08_01665</name>
</gene>
<name>A0ABR7CJ84_9BACT</name>
<keyword evidence="2" id="KW-1133">Transmembrane helix</keyword>
<dbReference type="Gene3D" id="2.170.130.10">
    <property type="entry name" value="TonB-dependent receptor, plug domain"/>
    <property type="match status" value="1"/>
</dbReference>
<feature type="transmembrane region" description="Helical" evidence="2">
    <location>
        <begin position="271"/>
        <end position="288"/>
    </location>
</feature>
<protein>
    <submittedName>
        <fullName evidence="4">TonB-dependent receptor plug domain-containing protein</fullName>
    </submittedName>
</protein>
<evidence type="ECO:0000256" key="2">
    <source>
        <dbReference type="SAM" id="Phobius"/>
    </source>
</evidence>
<dbReference type="SUPFAM" id="SSF56935">
    <property type="entry name" value="Porins"/>
    <property type="match status" value="1"/>
</dbReference>
<dbReference type="CDD" id="cd07341">
    <property type="entry name" value="M56_BlaR1_MecR1_like"/>
    <property type="match status" value="1"/>
</dbReference>
<dbReference type="EMBL" id="JACOOK010000001">
    <property type="protein sequence ID" value="MBC5615728.1"/>
    <property type="molecule type" value="Genomic_DNA"/>
</dbReference>
<feature type="compositionally biased region" description="Polar residues" evidence="1">
    <location>
        <begin position="298"/>
        <end position="323"/>
    </location>
</feature>
<dbReference type="Pfam" id="PF05569">
    <property type="entry name" value="Peptidase_M56"/>
    <property type="match status" value="1"/>
</dbReference>
<dbReference type="Proteomes" id="UP000636891">
    <property type="component" value="Unassembled WGS sequence"/>
</dbReference>
<dbReference type="RefSeq" id="WP_118656286.1">
    <property type="nucleotide sequence ID" value="NZ_JACOOK010000001.1"/>
</dbReference>
<feature type="region of interest" description="Disordered" evidence="1">
    <location>
        <begin position="545"/>
        <end position="565"/>
    </location>
</feature>
<evidence type="ECO:0000313" key="5">
    <source>
        <dbReference type="Proteomes" id="UP000636891"/>
    </source>
</evidence>
<feature type="compositionally biased region" description="Basic and acidic residues" evidence="1">
    <location>
        <begin position="548"/>
        <end position="565"/>
    </location>
</feature>
<organism evidence="4 5">
    <name type="scientific">Alistipes hominis</name>
    <dbReference type="NCBI Taxonomy" id="2763015"/>
    <lineage>
        <taxon>Bacteria</taxon>
        <taxon>Pseudomonadati</taxon>
        <taxon>Bacteroidota</taxon>
        <taxon>Bacteroidia</taxon>
        <taxon>Bacteroidales</taxon>
        <taxon>Rikenellaceae</taxon>
        <taxon>Alistipes</taxon>
    </lineage>
</organism>
<dbReference type="InterPro" id="IPR037066">
    <property type="entry name" value="Plug_dom_sf"/>
</dbReference>
<dbReference type="PANTHER" id="PTHR34978">
    <property type="entry name" value="POSSIBLE SENSOR-TRANSDUCER PROTEIN BLAR"/>
    <property type="match status" value="1"/>
</dbReference>
<keyword evidence="5" id="KW-1185">Reference proteome</keyword>
<feature type="compositionally biased region" description="Polar residues" evidence="1">
    <location>
        <begin position="383"/>
        <end position="395"/>
    </location>
</feature>
<feature type="transmembrane region" description="Helical" evidence="2">
    <location>
        <begin position="6"/>
        <end position="25"/>
    </location>
</feature>
<feature type="transmembrane region" description="Helical" evidence="2">
    <location>
        <begin position="37"/>
        <end position="57"/>
    </location>
</feature>
<proteinExistence type="predicted"/>
<feature type="region of interest" description="Disordered" evidence="1">
    <location>
        <begin position="298"/>
        <end position="395"/>
    </location>
</feature>
<dbReference type="InterPro" id="IPR052173">
    <property type="entry name" value="Beta-lactam_resp_regulator"/>
</dbReference>
<keyword evidence="4" id="KW-0675">Receptor</keyword>
<evidence type="ECO:0000313" key="4">
    <source>
        <dbReference type="EMBL" id="MBC5615728.1"/>
    </source>
</evidence>
<feature type="compositionally biased region" description="Low complexity" evidence="1">
    <location>
        <begin position="324"/>
        <end position="350"/>
    </location>
</feature>
<keyword evidence="2" id="KW-0472">Membrane</keyword>
<feature type="transmembrane region" description="Helical" evidence="2">
    <location>
        <begin position="182"/>
        <end position="201"/>
    </location>
</feature>
<evidence type="ECO:0000256" key="1">
    <source>
        <dbReference type="SAM" id="MobiDB-lite"/>
    </source>
</evidence>
<feature type="transmembrane region" description="Helical" evidence="2">
    <location>
        <begin position="227"/>
        <end position="251"/>
    </location>
</feature>
<sequence>MGTELPYLVKTQICLAAFWIVYRLLFACDKAFARNRAYLLLTVAAAFVIPALSVPVWTPEATGGEPYGFRIPAEIFTGIQPETLPGSRPGGIPQGLRLFCYAGNLIMLLALSAGGFRLWRITRRATLLQPGKIRIYGLNMQGSAFTFFNRIYINELGTKPQDIAQIVAHETHHARLRHSWDILLSSVLRILFWWNPFVWLWERSLREVHEFQADDAVLNNGFDSEQYIALILGGLTVIRPEFVSGFCYSLIKKRLIMIARNKQKRRSKFRILLALPLTALLTVCFSFTERPVRQSVLTETADTEQPYSPNNGESPQRLSAVQQTSSSSATGTNGGNAIAPTSPALPPSTADEQNEKNAARPTVSKQPEQPTETSQNAREHTTDTASRTTAFDRQSTDLIKQANALASRTAELNRQSAQLAHALTNNLSSEQTRSIASRMAALNRQSANLSHALASRMARFSDSTNRASSDTSIFGKPRPIILIDEKEVDNIKGLNPNDVETVSVLKDPTLVGVYGDRGKNGVILIKTKSLSKNSRVKIVEIPAVITSDRSDKPARNPEENEKPEK</sequence>
<feature type="domain" description="Peptidase M56" evidence="3">
    <location>
        <begin position="159"/>
        <end position="235"/>
    </location>
</feature>
<dbReference type="PANTHER" id="PTHR34978:SF3">
    <property type="entry name" value="SLR0241 PROTEIN"/>
    <property type="match status" value="1"/>
</dbReference>
<feature type="compositionally biased region" description="Polar residues" evidence="1">
    <location>
        <begin position="363"/>
        <end position="376"/>
    </location>
</feature>
<keyword evidence="2" id="KW-0812">Transmembrane</keyword>
<evidence type="ECO:0000259" key="3">
    <source>
        <dbReference type="Pfam" id="PF05569"/>
    </source>
</evidence>
<dbReference type="InterPro" id="IPR008756">
    <property type="entry name" value="Peptidase_M56"/>
</dbReference>
<reference evidence="4 5" key="1">
    <citation type="submission" date="2020-08" db="EMBL/GenBank/DDBJ databases">
        <title>Genome public.</title>
        <authorList>
            <person name="Liu C."/>
            <person name="Sun Q."/>
        </authorList>
    </citation>
    <scope>NUCLEOTIDE SEQUENCE [LARGE SCALE GENOMIC DNA]</scope>
    <source>
        <strain evidence="4 5">New-7</strain>
    </source>
</reference>
<feature type="transmembrane region" description="Helical" evidence="2">
    <location>
        <begin position="96"/>
        <end position="119"/>
    </location>
</feature>